<name>A0ABS7D6G0_9BACL</name>
<dbReference type="EMBL" id="JAHZIJ010000007">
    <property type="protein sequence ID" value="MBW7475421.1"/>
    <property type="molecule type" value="Genomic_DNA"/>
</dbReference>
<protein>
    <recommendedName>
        <fullName evidence="3">Asp/Glu/hydantoin racemase</fullName>
    </recommendedName>
</protein>
<comment type="caution">
    <text evidence="1">The sequence shown here is derived from an EMBL/GenBank/DDBJ whole genome shotgun (WGS) entry which is preliminary data.</text>
</comment>
<sequence length="217" mass="23886">MTTIGCFHAHYSNIALIEQVLEPLQVELVHFVDPGMDRVKNDFTPQAATVKMKETLHWISQCHVDAILVTCTYFTARLPDAIPSFSLPIIKIDQPLFDDICMLTGPVIVAFTNPSTVDGTIGQLQAHSELRGKNVHVTPALLPDTFPLLMQGKKEAYTQKTAQGLRRLIEENPDKHIVAGQLSMAPAAELAAQQSGITIGNQLHSLTAHIQMLLDMK</sequence>
<dbReference type="Proteomes" id="UP000812277">
    <property type="component" value="Unassembled WGS sequence"/>
</dbReference>
<evidence type="ECO:0000313" key="1">
    <source>
        <dbReference type="EMBL" id="MBW7475421.1"/>
    </source>
</evidence>
<proteinExistence type="predicted"/>
<evidence type="ECO:0000313" key="2">
    <source>
        <dbReference type="Proteomes" id="UP000812277"/>
    </source>
</evidence>
<gene>
    <name evidence="1" type="ORF">K0T92_11735</name>
</gene>
<organism evidence="1 2">
    <name type="scientific">Paenibacillus oenotherae</name>
    <dbReference type="NCBI Taxonomy" id="1435645"/>
    <lineage>
        <taxon>Bacteria</taxon>
        <taxon>Bacillati</taxon>
        <taxon>Bacillota</taxon>
        <taxon>Bacilli</taxon>
        <taxon>Bacillales</taxon>
        <taxon>Paenibacillaceae</taxon>
        <taxon>Paenibacillus</taxon>
    </lineage>
</organism>
<evidence type="ECO:0008006" key="3">
    <source>
        <dbReference type="Google" id="ProtNLM"/>
    </source>
</evidence>
<reference evidence="1 2" key="1">
    <citation type="submission" date="2021-07" db="EMBL/GenBank/DDBJ databases">
        <title>Paenibacillus radiodurans sp. nov., isolated from the southeastern edge of Tengger Desert.</title>
        <authorList>
            <person name="Zhang G."/>
        </authorList>
    </citation>
    <scope>NUCLEOTIDE SEQUENCE [LARGE SCALE GENOMIC DNA]</scope>
    <source>
        <strain evidence="1 2">DT7-4</strain>
    </source>
</reference>
<accession>A0ABS7D6G0</accession>
<keyword evidence="2" id="KW-1185">Reference proteome</keyword>